<sequence length="139" mass="15715">AFIRPGVTADRLGAFNKDREANGPKVRNTMIDKNGATTNDLKESSWNQELLLVLVKLAEQIVDECKDARFPASIDWIGLFSERLYRVYLAVIKGKPRIKQGELESPEQIEARMLDTHIGRNKNNGETSFRHAVCVFLTV</sequence>
<accession>A0ACC1U1B7</accession>
<reference evidence="1" key="1">
    <citation type="submission" date="2022-09" db="EMBL/GenBank/DDBJ databases">
        <title>A Global Phylogenomic Analysis of the Shiitake Genus Lentinula.</title>
        <authorList>
            <consortium name="DOE Joint Genome Institute"/>
            <person name="Sierra-Patev S."/>
            <person name="Min B."/>
            <person name="Naranjo-Ortiz M."/>
            <person name="Looney B."/>
            <person name="Konkel Z."/>
            <person name="Slot J.C."/>
            <person name="Sakamoto Y."/>
            <person name="Steenwyk J.L."/>
            <person name="Rokas A."/>
            <person name="Carro J."/>
            <person name="Camarero S."/>
            <person name="Ferreira P."/>
            <person name="Molpeceres G."/>
            <person name="Ruiz-Duenas F.J."/>
            <person name="Serrano A."/>
            <person name="Henrissat B."/>
            <person name="Drula E."/>
            <person name="Hughes K.W."/>
            <person name="Mata J.L."/>
            <person name="Ishikawa N.K."/>
            <person name="Vargas-Isla R."/>
            <person name="Ushijima S."/>
            <person name="Smith C.A."/>
            <person name="Ahrendt S."/>
            <person name="Andreopoulos W."/>
            <person name="He G."/>
            <person name="Labutti K."/>
            <person name="Lipzen A."/>
            <person name="Ng V."/>
            <person name="Riley R."/>
            <person name="Sandor L."/>
            <person name="Barry K."/>
            <person name="Martinez A.T."/>
            <person name="Xiao Y."/>
            <person name="Gibbons J.G."/>
            <person name="Terashima K."/>
            <person name="Grigoriev I.V."/>
            <person name="Hibbett D.S."/>
        </authorList>
    </citation>
    <scope>NUCLEOTIDE SEQUENCE</scope>
    <source>
        <strain evidence="1">TMI1499</strain>
    </source>
</reference>
<dbReference type="EMBL" id="MU795089">
    <property type="protein sequence ID" value="KAJ3810724.1"/>
    <property type="molecule type" value="Genomic_DNA"/>
</dbReference>
<dbReference type="Proteomes" id="UP001163835">
    <property type="component" value="Unassembled WGS sequence"/>
</dbReference>
<evidence type="ECO:0000313" key="2">
    <source>
        <dbReference type="Proteomes" id="UP001163835"/>
    </source>
</evidence>
<evidence type="ECO:0000313" key="1">
    <source>
        <dbReference type="EMBL" id="KAJ3810724.1"/>
    </source>
</evidence>
<comment type="caution">
    <text evidence="1">The sequence shown here is derived from an EMBL/GenBank/DDBJ whole genome shotgun (WGS) entry which is preliminary data.</text>
</comment>
<proteinExistence type="predicted"/>
<name>A0ACC1U1B7_9AGAR</name>
<gene>
    <name evidence="1" type="ORF">F5876DRAFT_41193</name>
</gene>
<keyword evidence="2" id="KW-1185">Reference proteome</keyword>
<protein>
    <submittedName>
        <fullName evidence="1">Uncharacterized protein</fullName>
    </submittedName>
</protein>
<organism evidence="1 2">
    <name type="scientific">Lentinula aff. lateritia</name>
    <dbReference type="NCBI Taxonomy" id="2804960"/>
    <lineage>
        <taxon>Eukaryota</taxon>
        <taxon>Fungi</taxon>
        <taxon>Dikarya</taxon>
        <taxon>Basidiomycota</taxon>
        <taxon>Agaricomycotina</taxon>
        <taxon>Agaricomycetes</taxon>
        <taxon>Agaricomycetidae</taxon>
        <taxon>Agaricales</taxon>
        <taxon>Marasmiineae</taxon>
        <taxon>Omphalotaceae</taxon>
        <taxon>Lentinula</taxon>
    </lineage>
</organism>
<feature type="non-terminal residue" evidence="1">
    <location>
        <position position="1"/>
    </location>
</feature>